<evidence type="ECO:0000259" key="11">
    <source>
        <dbReference type="Pfam" id="PF12693"/>
    </source>
</evidence>
<evidence type="ECO:0000256" key="2">
    <source>
        <dbReference type="ARBA" id="ARBA00005318"/>
    </source>
</evidence>
<proteinExistence type="inferred from homology"/>
<evidence type="ECO:0008006" key="14">
    <source>
        <dbReference type="Google" id="ProtNLM"/>
    </source>
</evidence>
<keyword evidence="9" id="KW-0472">Membrane</keyword>
<feature type="domain" description="GspL periplasmic" evidence="11">
    <location>
        <begin position="257"/>
        <end position="385"/>
    </location>
</feature>
<organism evidence="12 13">
    <name type="scientific">Variovorax defluvii</name>
    <dbReference type="NCBI Taxonomy" id="913761"/>
    <lineage>
        <taxon>Bacteria</taxon>
        <taxon>Pseudomonadati</taxon>
        <taxon>Pseudomonadota</taxon>
        <taxon>Betaproteobacteria</taxon>
        <taxon>Burkholderiales</taxon>
        <taxon>Comamonadaceae</taxon>
        <taxon>Variovorax</taxon>
    </lineage>
</organism>
<keyword evidence="3" id="KW-0813">Transport</keyword>
<dbReference type="Pfam" id="PF05134">
    <property type="entry name" value="T2SSL"/>
    <property type="match status" value="1"/>
</dbReference>
<evidence type="ECO:0000256" key="6">
    <source>
        <dbReference type="ARBA" id="ARBA00022692"/>
    </source>
</evidence>
<dbReference type="InterPro" id="IPR025691">
    <property type="entry name" value="GspL_pp_dom"/>
</dbReference>
<evidence type="ECO:0000256" key="7">
    <source>
        <dbReference type="ARBA" id="ARBA00022927"/>
    </source>
</evidence>
<keyword evidence="13" id="KW-1185">Reference proteome</keyword>
<dbReference type="EMBL" id="BAABGJ010000001">
    <property type="protein sequence ID" value="GAA4329543.1"/>
    <property type="molecule type" value="Genomic_DNA"/>
</dbReference>
<comment type="subcellular location">
    <subcellularLocation>
        <location evidence="1">Cell inner membrane</location>
        <topology evidence="1">Single-pass membrane protein</topology>
    </subcellularLocation>
</comment>
<dbReference type="InterPro" id="IPR024230">
    <property type="entry name" value="GspL_cyto_dom"/>
</dbReference>
<evidence type="ECO:0000256" key="8">
    <source>
        <dbReference type="ARBA" id="ARBA00022989"/>
    </source>
</evidence>
<dbReference type="Pfam" id="PF12693">
    <property type="entry name" value="GspL_C"/>
    <property type="match status" value="1"/>
</dbReference>
<evidence type="ECO:0000259" key="10">
    <source>
        <dbReference type="Pfam" id="PF05134"/>
    </source>
</evidence>
<keyword evidence="6" id="KW-0812">Transmembrane</keyword>
<comment type="caution">
    <text evidence="12">The sequence shown here is derived from an EMBL/GenBank/DDBJ whole genome shotgun (WGS) entry which is preliminary data.</text>
</comment>
<evidence type="ECO:0000313" key="13">
    <source>
        <dbReference type="Proteomes" id="UP001500975"/>
    </source>
</evidence>
<dbReference type="Proteomes" id="UP001500975">
    <property type="component" value="Unassembled WGS sequence"/>
</dbReference>
<feature type="domain" description="GspL cytoplasmic actin-ATPase-like" evidence="10">
    <location>
        <begin position="18"/>
        <end position="140"/>
    </location>
</feature>
<dbReference type="InterPro" id="IPR043129">
    <property type="entry name" value="ATPase_NBD"/>
</dbReference>
<dbReference type="NCBIfam" id="TIGR01709">
    <property type="entry name" value="typeII_sec_gspL"/>
    <property type="match status" value="1"/>
</dbReference>
<name>A0ABP8GTE3_9BURK</name>
<evidence type="ECO:0000256" key="4">
    <source>
        <dbReference type="ARBA" id="ARBA00022475"/>
    </source>
</evidence>
<evidence type="ECO:0000256" key="3">
    <source>
        <dbReference type="ARBA" id="ARBA00022448"/>
    </source>
</evidence>
<evidence type="ECO:0000256" key="9">
    <source>
        <dbReference type="ARBA" id="ARBA00023136"/>
    </source>
</evidence>
<evidence type="ECO:0000256" key="1">
    <source>
        <dbReference type="ARBA" id="ARBA00004377"/>
    </source>
</evidence>
<reference evidence="13" key="1">
    <citation type="journal article" date="2019" name="Int. J. Syst. Evol. Microbiol.">
        <title>The Global Catalogue of Microorganisms (GCM) 10K type strain sequencing project: providing services to taxonomists for standard genome sequencing and annotation.</title>
        <authorList>
            <consortium name="The Broad Institute Genomics Platform"/>
            <consortium name="The Broad Institute Genome Sequencing Center for Infectious Disease"/>
            <person name="Wu L."/>
            <person name="Ma J."/>
        </authorList>
    </citation>
    <scope>NUCLEOTIDE SEQUENCE [LARGE SCALE GENOMIC DNA]</scope>
    <source>
        <strain evidence="13">JCM 17804</strain>
    </source>
</reference>
<dbReference type="Gene3D" id="3.30.420.380">
    <property type="match status" value="1"/>
</dbReference>
<sequence length="402" mass="42420">MALLLVTAPLPPAPVGGDYGWAVWSSDGRKLRSQGSAPPALLPSSDEVILGVPAAMLSWHAVTLPQGSLSGAVKLRSVLAGLLEDRLLDDPEQLHFALEPTARVGIPVWVAACSRPWLRSVVQALEGAGRRVTRIIPEFVPQPAGAAPMLFAIGEPGTAQLVVCDSEGVTLLPLDAAGAALVGPVPEGAAVLAEPAVAELAESLLGRRVPIVKPAARWWQASQAPWDLAQFDLASTGRARAGKKLAAIWRTLWHGPEWRFARWGALALLVAQLIGLNAWAWKERSALDNKRAAVNNILRQTFPSVQLVVDAPVQMAREVATLQQATGGVSAIDLEPMLSAVATSLPPGRVPTAIDYTAGQLRLRGLGLQPSEASRIAATLSARGYGARSEGDLLLVQAEAQR</sequence>
<keyword evidence="4" id="KW-1003">Cell membrane</keyword>
<evidence type="ECO:0000256" key="5">
    <source>
        <dbReference type="ARBA" id="ARBA00022519"/>
    </source>
</evidence>
<keyword evidence="7" id="KW-0653">Protein transport</keyword>
<protein>
    <recommendedName>
        <fullName evidence="14">General secretion pathway protein GspL</fullName>
    </recommendedName>
</protein>
<comment type="similarity">
    <text evidence="2">Belongs to the GSP L family.</text>
</comment>
<gene>
    <name evidence="12" type="ORF">GCM10023165_02570</name>
</gene>
<dbReference type="SUPFAM" id="SSF53067">
    <property type="entry name" value="Actin-like ATPase domain"/>
    <property type="match status" value="1"/>
</dbReference>
<dbReference type="InterPro" id="IPR007812">
    <property type="entry name" value="T2SS_protein-GspL"/>
</dbReference>
<keyword evidence="5" id="KW-0997">Cell inner membrane</keyword>
<keyword evidence="8" id="KW-1133">Transmembrane helix</keyword>
<evidence type="ECO:0000313" key="12">
    <source>
        <dbReference type="EMBL" id="GAA4329543.1"/>
    </source>
</evidence>
<accession>A0ABP8GTE3</accession>
<dbReference type="RefSeq" id="WP_345535355.1">
    <property type="nucleotide sequence ID" value="NZ_BAABGJ010000001.1"/>
</dbReference>